<comment type="subcellular location">
    <subcellularLocation>
        <location evidence="1 11">Cell outer membrane</location>
        <topology evidence="1 11">Multi-pass membrane protein</topology>
    </subcellularLocation>
</comment>
<dbReference type="InterPro" id="IPR000531">
    <property type="entry name" value="Beta-barrel_TonB"/>
</dbReference>
<evidence type="ECO:0000256" key="8">
    <source>
        <dbReference type="ARBA" id="ARBA00023077"/>
    </source>
</evidence>
<dbReference type="RefSeq" id="WP_166258187.1">
    <property type="nucleotide sequence ID" value="NZ_JAAMOW010000007.1"/>
</dbReference>
<keyword evidence="10 11" id="KW-0998">Cell outer membrane</keyword>
<evidence type="ECO:0000256" key="10">
    <source>
        <dbReference type="ARBA" id="ARBA00023237"/>
    </source>
</evidence>
<evidence type="ECO:0000256" key="1">
    <source>
        <dbReference type="ARBA" id="ARBA00004571"/>
    </source>
</evidence>
<dbReference type="PANTHER" id="PTHR32552">
    <property type="entry name" value="FERRICHROME IRON RECEPTOR-RELATED"/>
    <property type="match status" value="1"/>
</dbReference>
<evidence type="ECO:0000259" key="15">
    <source>
        <dbReference type="Pfam" id="PF00593"/>
    </source>
</evidence>
<evidence type="ECO:0000256" key="4">
    <source>
        <dbReference type="ARBA" id="ARBA00022496"/>
    </source>
</evidence>
<protein>
    <submittedName>
        <fullName evidence="17">TonB-dependent receptor</fullName>
    </submittedName>
</protein>
<organism evidence="17 18">
    <name type="scientific">Solimonas terrae</name>
    <dbReference type="NCBI Taxonomy" id="1396819"/>
    <lineage>
        <taxon>Bacteria</taxon>
        <taxon>Pseudomonadati</taxon>
        <taxon>Pseudomonadota</taxon>
        <taxon>Gammaproteobacteria</taxon>
        <taxon>Nevskiales</taxon>
        <taxon>Nevskiaceae</taxon>
        <taxon>Solimonas</taxon>
    </lineage>
</organism>
<comment type="similarity">
    <text evidence="11 12">Belongs to the TonB-dependent receptor family.</text>
</comment>
<dbReference type="PROSITE" id="PS52016">
    <property type="entry name" value="TONB_DEPENDENT_REC_3"/>
    <property type="match status" value="1"/>
</dbReference>
<dbReference type="Pfam" id="PF07715">
    <property type="entry name" value="Plug"/>
    <property type="match status" value="1"/>
</dbReference>
<reference evidence="17 18" key="1">
    <citation type="journal article" date="2014" name="Int. J. Syst. Evol. Microbiol.">
        <title>Solimonas terrae sp. nov., isolated from soil.</title>
        <authorList>
            <person name="Kim S.J."/>
            <person name="Moon J.Y."/>
            <person name="Weon H.Y."/>
            <person name="Ahn J.H."/>
            <person name="Chen W.M."/>
            <person name="Kwon S.W."/>
        </authorList>
    </citation>
    <scope>NUCLEOTIDE SEQUENCE [LARGE SCALE GENOMIC DNA]</scope>
    <source>
        <strain evidence="17 18">KIS83-12</strain>
    </source>
</reference>
<feature type="compositionally biased region" description="Low complexity" evidence="13">
    <location>
        <begin position="72"/>
        <end position="83"/>
    </location>
</feature>
<evidence type="ECO:0000313" key="17">
    <source>
        <dbReference type="EMBL" id="NGY05854.1"/>
    </source>
</evidence>
<feature type="region of interest" description="Disordered" evidence="13">
    <location>
        <begin position="58"/>
        <end position="83"/>
    </location>
</feature>
<dbReference type="InterPro" id="IPR036942">
    <property type="entry name" value="Beta-barrel_TonB_sf"/>
</dbReference>
<keyword evidence="4" id="KW-0410">Iron transport</keyword>
<sequence>MRIRFLRISDPNLRRAALLGLGLIGLPSTTWAQSDAAAATSTPDAQKPAEPADELQTVPTISVPDTPPPPVASSSSSSSDGAPIAEIVVTATKREERVRRIPASITAVSGEMLENAGKQSLNDFIQQSPGVTASQSNSGYTRISIRGISTDTKPITETSSPVGILIGDTAFTDPYISSIVPDLSAFDLAGVQILKGPQGTLFGAAALSGAIRYELQEPVIGEWQARMFSQYVLPSAGSGAFTEGLAVNAPVLDTAALRLDYIHRRYPGAYDDVRSDPVRHDIDTGRGQQLRAIALWEPAPRWKFKLTHINQNYASPDASGVADARHGPRATDQEIVPSPVDNRFDLDSLEANYDFDTMRVVSLTSHTGKHANSSLDLTYSAVGSPPPPGYPAAAAFILASSSKTHSISQELRLQSTGDGPFQWLFGAYYYDYGFKGNIILDSVAQQNLTGPGSLLGQLLDALDAPLNLEQRTSLSYGDYDIQSHEYALFTDLGYQLLDDLKLSAGARFYRTTIGGISNGDGLLVIAANGGMPTRVDVSDGENGVNPKLSLTYDISRDMMLYATVVKGFRFGGINTTPSTVQVKVPPTYKSDTLWNYEAGLRTNWLDDSLHADLAAFYIQYKNPIIKQQQGTTIYTDNVGGAISRGLEASLLWNTPLDGLTLSASAGLTDAHTTRPFTDANGKTVAPGTQMPGAARSQYSTSLQYMRPLGMLMTATSVGYTYVGKGFDDLTHDIPINDYGTLDAGFAVSTLLYGAKARLSFNVANILDETTPISGATGTAILNPLATATAYYLNPPRTYTVRLSVDY</sequence>
<keyword evidence="9 11" id="KW-0472">Membrane</keyword>
<accession>A0A6M2BTZ7</accession>
<feature type="signal peptide" evidence="14">
    <location>
        <begin position="1"/>
        <end position="32"/>
    </location>
</feature>
<gene>
    <name evidence="17" type="ORF">G7Y85_13860</name>
</gene>
<evidence type="ECO:0000256" key="7">
    <source>
        <dbReference type="ARBA" id="ARBA00023065"/>
    </source>
</evidence>
<keyword evidence="2 11" id="KW-0813">Transport</keyword>
<evidence type="ECO:0000256" key="2">
    <source>
        <dbReference type="ARBA" id="ARBA00022448"/>
    </source>
</evidence>
<dbReference type="EMBL" id="JAAMOW010000007">
    <property type="protein sequence ID" value="NGY05854.1"/>
    <property type="molecule type" value="Genomic_DNA"/>
</dbReference>
<dbReference type="GO" id="GO:0006826">
    <property type="term" value="P:iron ion transport"/>
    <property type="evidence" value="ECO:0007669"/>
    <property type="project" value="UniProtKB-KW"/>
</dbReference>
<feature type="domain" description="TonB-dependent receptor plug" evidence="16">
    <location>
        <begin position="98"/>
        <end position="210"/>
    </location>
</feature>
<evidence type="ECO:0000259" key="16">
    <source>
        <dbReference type="Pfam" id="PF07715"/>
    </source>
</evidence>
<keyword evidence="5 11" id="KW-0812">Transmembrane</keyword>
<keyword evidence="17" id="KW-0675">Receptor</keyword>
<dbReference type="PANTHER" id="PTHR32552:SF81">
    <property type="entry name" value="TONB-DEPENDENT OUTER MEMBRANE RECEPTOR"/>
    <property type="match status" value="1"/>
</dbReference>
<evidence type="ECO:0000256" key="6">
    <source>
        <dbReference type="ARBA" id="ARBA00023004"/>
    </source>
</evidence>
<keyword evidence="8 12" id="KW-0798">TonB box</keyword>
<evidence type="ECO:0000256" key="9">
    <source>
        <dbReference type="ARBA" id="ARBA00023136"/>
    </source>
</evidence>
<evidence type="ECO:0000313" key="18">
    <source>
        <dbReference type="Proteomes" id="UP000472676"/>
    </source>
</evidence>
<evidence type="ECO:0000256" key="12">
    <source>
        <dbReference type="RuleBase" id="RU003357"/>
    </source>
</evidence>
<evidence type="ECO:0000256" key="3">
    <source>
        <dbReference type="ARBA" id="ARBA00022452"/>
    </source>
</evidence>
<evidence type="ECO:0000256" key="11">
    <source>
        <dbReference type="PROSITE-ProRule" id="PRU01360"/>
    </source>
</evidence>
<feature type="chain" id="PRO_5026951567" evidence="14">
    <location>
        <begin position="33"/>
        <end position="806"/>
    </location>
</feature>
<dbReference type="Proteomes" id="UP000472676">
    <property type="component" value="Unassembled WGS sequence"/>
</dbReference>
<dbReference type="AlphaFoldDB" id="A0A6M2BTZ7"/>
<keyword evidence="6" id="KW-0408">Iron</keyword>
<keyword evidence="14" id="KW-0732">Signal</keyword>
<evidence type="ECO:0000256" key="13">
    <source>
        <dbReference type="SAM" id="MobiDB-lite"/>
    </source>
</evidence>
<proteinExistence type="inferred from homology"/>
<feature type="domain" description="TonB-dependent receptor-like beta-barrel" evidence="15">
    <location>
        <begin position="328"/>
        <end position="765"/>
    </location>
</feature>
<dbReference type="GO" id="GO:0009279">
    <property type="term" value="C:cell outer membrane"/>
    <property type="evidence" value="ECO:0007669"/>
    <property type="project" value="UniProtKB-SubCell"/>
</dbReference>
<evidence type="ECO:0000256" key="14">
    <source>
        <dbReference type="SAM" id="SignalP"/>
    </source>
</evidence>
<dbReference type="InterPro" id="IPR012910">
    <property type="entry name" value="Plug_dom"/>
</dbReference>
<comment type="caution">
    <text evidence="17">The sequence shown here is derived from an EMBL/GenBank/DDBJ whole genome shotgun (WGS) entry which is preliminary data.</text>
</comment>
<keyword evidence="3 11" id="KW-1134">Transmembrane beta strand</keyword>
<dbReference type="SUPFAM" id="SSF56935">
    <property type="entry name" value="Porins"/>
    <property type="match status" value="1"/>
</dbReference>
<name>A0A6M2BTZ7_9GAMM</name>
<dbReference type="InterPro" id="IPR039426">
    <property type="entry name" value="TonB-dep_rcpt-like"/>
</dbReference>
<evidence type="ECO:0000256" key="5">
    <source>
        <dbReference type="ARBA" id="ARBA00022692"/>
    </source>
</evidence>
<keyword evidence="18" id="KW-1185">Reference proteome</keyword>
<dbReference type="Pfam" id="PF00593">
    <property type="entry name" value="TonB_dep_Rec_b-barrel"/>
    <property type="match status" value="1"/>
</dbReference>
<keyword evidence="7" id="KW-0406">Ion transport</keyword>
<dbReference type="Gene3D" id="2.40.170.20">
    <property type="entry name" value="TonB-dependent receptor, beta-barrel domain"/>
    <property type="match status" value="1"/>
</dbReference>